<proteinExistence type="predicted"/>
<evidence type="ECO:0000313" key="1">
    <source>
        <dbReference type="EMBL" id="THU75099.1"/>
    </source>
</evidence>
<protein>
    <submittedName>
        <fullName evidence="1">Uncharacterized protein</fullName>
    </submittedName>
</protein>
<keyword evidence="2" id="KW-1185">Reference proteome</keyword>
<accession>A0A4S8KIB7</accession>
<sequence length="272" mass="30754">MSSTTPSWVNLGINKPPVVNTRILKPHEYVHVRACLNRHLNHKDISDPSVARARLWLTPAWLHVARSLNGSARLQQELAMARAAFFEYILFLNILWSQVLDSSYEYSVLSKKPSGLKIMISWCRRMKKVENKRLQLTGAGASCDASAQLDSAPKWLDSMASRSRAEPRATLSDPYSEKARNLTMTCFQSEGSMNFFDTNAEKFLKLSSTSFDDVIKVHILGSDWVEVVTDTMDSTCLDDVDEQSFDNFFNTISSLKRLLKDSPGHRTDDSLK</sequence>
<evidence type="ECO:0000313" key="2">
    <source>
        <dbReference type="Proteomes" id="UP000297245"/>
    </source>
</evidence>
<dbReference type="EMBL" id="ML182942">
    <property type="protein sequence ID" value="THU75099.1"/>
    <property type="molecule type" value="Genomic_DNA"/>
</dbReference>
<name>A0A4S8KIB7_DENBC</name>
<gene>
    <name evidence="1" type="ORF">K435DRAFT_814646</name>
</gene>
<dbReference type="AlphaFoldDB" id="A0A4S8KIB7"/>
<reference evidence="1 2" key="1">
    <citation type="journal article" date="2019" name="Nat. Ecol. Evol.">
        <title>Megaphylogeny resolves global patterns of mushroom evolution.</title>
        <authorList>
            <person name="Varga T."/>
            <person name="Krizsan K."/>
            <person name="Foldi C."/>
            <person name="Dima B."/>
            <person name="Sanchez-Garcia M."/>
            <person name="Sanchez-Ramirez S."/>
            <person name="Szollosi G.J."/>
            <person name="Szarkandi J.G."/>
            <person name="Papp V."/>
            <person name="Albert L."/>
            <person name="Andreopoulos W."/>
            <person name="Angelini C."/>
            <person name="Antonin V."/>
            <person name="Barry K.W."/>
            <person name="Bougher N.L."/>
            <person name="Buchanan P."/>
            <person name="Buyck B."/>
            <person name="Bense V."/>
            <person name="Catcheside P."/>
            <person name="Chovatia M."/>
            <person name="Cooper J."/>
            <person name="Damon W."/>
            <person name="Desjardin D."/>
            <person name="Finy P."/>
            <person name="Geml J."/>
            <person name="Haridas S."/>
            <person name="Hughes K."/>
            <person name="Justo A."/>
            <person name="Karasinski D."/>
            <person name="Kautmanova I."/>
            <person name="Kiss B."/>
            <person name="Kocsube S."/>
            <person name="Kotiranta H."/>
            <person name="LaButti K.M."/>
            <person name="Lechner B.E."/>
            <person name="Liimatainen K."/>
            <person name="Lipzen A."/>
            <person name="Lukacs Z."/>
            <person name="Mihaltcheva S."/>
            <person name="Morgado L.N."/>
            <person name="Niskanen T."/>
            <person name="Noordeloos M.E."/>
            <person name="Ohm R.A."/>
            <person name="Ortiz-Santana B."/>
            <person name="Ovrebo C."/>
            <person name="Racz N."/>
            <person name="Riley R."/>
            <person name="Savchenko A."/>
            <person name="Shiryaev A."/>
            <person name="Soop K."/>
            <person name="Spirin V."/>
            <person name="Szebenyi C."/>
            <person name="Tomsovsky M."/>
            <person name="Tulloss R.E."/>
            <person name="Uehling J."/>
            <person name="Grigoriev I.V."/>
            <person name="Vagvolgyi C."/>
            <person name="Papp T."/>
            <person name="Martin F.M."/>
            <person name="Miettinen O."/>
            <person name="Hibbett D.S."/>
            <person name="Nagy L.G."/>
        </authorList>
    </citation>
    <scope>NUCLEOTIDE SEQUENCE [LARGE SCALE GENOMIC DNA]</scope>
    <source>
        <strain evidence="1 2">CBS 962.96</strain>
    </source>
</reference>
<dbReference type="Proteomes" id="UP000297245">
    <property type="component" value="Unassembled WGS sequence"/>
</dbReference>
<dbReference type="OrthoDB" id="3004572at2759"/>
<feature type="non-terminal residue" evidence="1">
    <location>
        <position position="272"/>
    </location>
</feature>
<organism evidence="1 2">
    <name type="scientific">Dendrothele bispora (strain CBS 962.96)</name>
    <dbReference type="NCBI Taxonomy" id="1314807"/>
    <lineage>
        <taxon>Eukaryota</taxon>
        <taxon>Fungi</taxon>
        <taxon>Dikarya</taxon>
        <taxon>Basidiomycota</taxon>
        <taxon>Agaricomycotina</taxon>
        <taxon>Agaricomycetes</taxon>
        <taxon>Agaricomycetidae</taxon>
        <taxon>Agaricales</taxon>
        <taxon>Agaricales incertae sedis</taxon>
        <taxon>Dendrothele</taxon>
    </lineage>
</organism>